<evidence type="ECO:0000256" key="5">
    <source>
        <dbReference type="ARBA" id="ARBA00048434"/>
    </source>
</evidence>
<evidence type="ECO:0000256" key="4">
    <source>
        <dbReference type="ARBA" id="ARBA00022691"/>
    </source>
</evidence>
<dbReference type="InterPro" id="IPR007356">
    <property type="entry name" value="tRNA_m1G_MeTrfase_euk"/>
</dbReference>
<keyword evidence="10" id="KW-1185">Reference proteome</keyword>
<keyword evidence="4" id="KW-0949">S-adenosyl-L-methionine</keyword>
<evidence type="ECO:0000259" key="8">
    <source>
        <dbReference type="PROSITE" id="PS51675"/>
    </source>
</evidence>
<feature type="domain" description="SAM-dependent MTase TRM10-type" evidence="8">
    <location>
        <begin position="104"/>
        <end position="293"/>
    </location>
</feature>
<dbReference type="GO" id="GO:0005634">
    <property type="term" value="C:nucleus"/>
    <property type="evidence" value="ECO:0007669"/>
    <property type="project" value="TreeGrafter"/>
</dbReference>
<dbReference type="OrthoDB" id="278300at2759"/>
<keyword evidence="3" id="KW-0808">Transferase</keyword>
<dbReference type="STRING" id="1156394.T0QRY7"/>
<dbReference type="PROSITE" id="PS51675">
    <property type="entry name" value="SAM_MT_TRM10"/>
    <property type="match status" value="1"/>
</dbReference>
<feature type="compositionally biased region" description="Basic and acidic residues" evidence="6">
    <location>
        <begin position="43"/>
        <end position="59"/>
    </location>
</feature>
<organism evidence="9 10">
    <name type="scientific">Saprolegnia diclina (strain VS20)</name>
    <dbReference type="NCBI Taxonomy" id="1156394"/>
    <lineage>
        <taxon>Eukaryota</taxon>
        <taxon>Sar</taxon>
        <taxon>Stramenopiles</taxon>
        <taxon>Oomycota</taxon>
        <taxon>Saprolegniomycetes</taxon>
        <taxon>Saprolegniales</taxon>
        <taxon>Saprolegniaceae</taxon>
        <taxon>Saprolegnia</taxon>
    </lineage>
</organism>
<feature type="chain" id="PRO_5004569933" description="tRNA (guanine(9)-N(1))-methyltransferase" evidence="7">
    <location>
        <begin position="20"/>
        <end position="295"/>
    </location>
</feature>
<dbReference type="GO" id="GO:0002939">
    <property type="term" value="P:tRNA N1-guanine methylation"/>
    <property type="evidence" value="ECO:0007669"/>
    <property type="project" value="TreeGrafter"/>
</dbReference>
<keyword evidence="7" id="KW-0732">Signal</keyword>
<feature type="signal peptide" evidence="7">
    <location>
        <begin position="1"/>
        <end position="19"/>
    </location>
</feature>
<evidence type="ECO:0000313" key="9">
    <source>
        <dbReference type="EMBL" id="EQC40899.1"/>
    </source>
</evidence>
<dbReference type="EC" id="2.1.1.221" evidence="1"/>
<evidence type="ECO:0000256" key="2">
    <source>
        <dbReference type="ARBA" id="ARBA00022603"/>
    </source>
</evidence>
<gene>
    <name evidence="9" type="ORF">SDRG_01964</name>
</gene>
<dbReference type="OMA" id="MQRVEQY"/>
<dbReference type="EMBL" id="JH767135">
    <property type="protein sequence ID" value="EQC40899.1"/>
    <property type="molecule type" value="Genomic_DNA"/>
</dbReference>
<dbReference type="GO" id="GO:0052905">
    <property type="term" value="F:tRNA (guanosine(9)-N1)-methyltransferase activity"/>
    <property type="evidence" value="ECO:0007669"/>
    <property type="project" value="UniProtKB-EC"/>
</dbReference>
<sequence length="295" mass="33430">MTQSPWAVAAWVGAALVVATLVAWVQDASDEVAAQKKRTKQQRRQERIDHRRAAIDARRKDKKRQHQAERQIAYEARDDSITQEEKQMRYDAKIAQKQLAKTQLEDKLNYAMATGLRVVVDLNFLHEQTPRERHSVIKQVACVYGAMKKSELPSLLSLHLASYEGDIAALCEKRGANAWKVTRHAAPIEELFPGHMIVLLSPDSPNVLTELDPTAVYVVGGIVDRTVRKSETLTKAARVQHITTARLPVQETCNVRSHVLNIDTVLLTLMEVANHGDWQRAFEATLPKRFFREDE</sequence>
<comment type="catalytic activity">
    <reaction evidence="5">
        <text>guanosine(9) in tRNA + S-adenosyl-L-methionine = N(1)-methylguanosine(9) in tRNA + S-adenosyl-L-homocysteine + H(+)</text>
        <dbReference type="Rhea" id="RHEA:43156"/>
        <dbReference type="Rhea" id="RHEA-COMP:10367"/>
        <dbReference type="Rhea" id="RHEA-COMP:10368"/>
        <dbReference type="ChEBI" id="CHEBI:15378"/>
        <dbReference type="ChEBI" id="CHEBI:57856"/>
        <dbReference type="ChEBI" id="CHEBI:59789"/>
        <dbReference type="ChEBI" id="CHEBI:73542"/>
        <dbReference type="ChEBI" id="CHEBI:74269"/>
        <dbReference type="EC" id="2.1.1.221"/>
    </reaction>
</comment>
<dbReference type="GO" id="GO:0000049">
    <property type="term" value="F:tRNA binding"/>
    <property type="evidence" value="ECO:0007669"/>
    <property type="project" value="TreeGrafter"/>
</dbReference>
<evidence type="ECO:0000256" key="1">
    <source>
        <dbReference type="ARBA" id="ARBA00012797"/>
    </source>
</evidence>
<dbReference type="Proteomes" id="UP000030762">
    <property type="component" value="Unassembled WGS sequence"/>
</dbReference>
<dbReference type="eggNOG" id="KOG2967">
    <property type="taxonomic scope" value="Eukaryota"/>
</dbReference>
<dbReference type="InterPro" id="IPR028564">
    <property type="entry name" value="MT_TRM10-typ"/>
</dbReference>
<dbReference type="Gene3D" id="3.40.1280.30">
    <property type="match status" value="1"/>
</dbReference>
<evidence type="ECO:0000256" key="6">
    <source>
        <dbReference type="SAM" id="MobiDB-lite"/>
    </source>
</evidence>
<evidence type="ECO:0000256" key="7">
    <source>
        <dbReference type="SAM" id="SignalP"/>
    </source>
</evidence>
<dbReference type="CDD" id="cd18089">
    <property type="entry name" value="SPOUT_Trm10-like"/>
    <property type="match status" value="1"/>
</dbReference>
<reference evidence="9 10" key="1">
    <citation type="submission" date="2012-04" db="EMBL/GenBank/DDBJ databases">
        <title>The Genome Sequence of Saprolegnia declina VS20.</title>
        <authorList>
            <consortium name="The Broad Institute Genome Sequencing Platform"/>
            <person name="Russ C."/>
            <person name="Nusbaum C."/>
            <person name="Tyler B."/>
            <person name="van West P."/>
            <person name="Dieguez-Uribeondo J."/>
            <person name="de Bruijn I."/>
            <person name="Tripathy S."/>
            <person name="Jiang R."/>
            <person name="Young S.K."/>
            <person name="Zeng Q."/>
            <person name="Gargeya S."/>
            <person name="Fitzgerald M."/>
            <person name="Haas B."/>
            <person name="Abouelleil A."/>
            <person name="Alvarado L."/>
            <person name="Arachchi H.M."/>
            <person name="Berlin A."/>
            <person name="Chapman S.B."/>
            <person name="Goldberg J."/>
            <person name="Griggs A."/>
            <person name="Gujja S."/>
            <person name="Hansen M."/>
            <person name="Howarth C."/>
            <person name="Imamovic A."/>
            <person name="Larimer J."/>
            <person name="McCowen C."/>
            <person name="Montmayeur A."/>
            <person name="Murphy C."/>
            <person name="Neiman D."/>
            <person name="Pearson M."/>
            <person name="Priest M."/>
            <person name="Roberts A."/>
            <person name="Saif S."/>
            <person name="Shea T."/>
            <person name="Sisk P."/>
            <person name="Sykes S."/>
            <person name="Wortman J."/>
            <person name="Nusbaum C."/>
            <person name="Birren B."/>
        </authorList>
    </citation>
    <scope>NUCLEOTIDE SEQUENCE [LARGE SCALE GENOMIC DNA]</scope>
    <source>
        <strain evidence="9 10">VS20</strain>
    </source>
</reference>
<dbReference type="GeneID" id="19942691"/>
<dbReference type="PANTHER" id="PTHR13563">
    <property type="entry name" value="TRNA (GUANINE-9-) METHYLTRANSFERASE"/>
    <property type="match status" value="1"/>
</dbReference>
<dbReference type="InParanoid" id="T0QRY7"/>
<keyword evidence="2" id="KW-0489">Methyltransferase</keyword>
<protein>
    <recommendedName>
        <fullName evidence="1">tRNA (guanine(9)-N(1))-methyltransferase</fullName>
        <ecNumber evidence="1">2.1.1.221</ecNumber>
    </recommendedName>
</protein>
<evidence type="ECO:0000313" key="10">
    <source>
        <dbReference type="Proteomes" id="UP000030762"/>
    </source>
</evidence>
<dbReference type="PANTHER" id="PTHR13563:SF13">
    <property type="entry name" value="TRNA METHYLTRANSFERASE 10 HOMOLOG A"/>
    <property type="match status" value="1"/>
</dbReference>
<accession>T0QRY7</accession>
<dbReference type="RefSeq" id="XP_008605743.1">
    <property type="nucleotide sequence ID" value="XM_008607521.1"/>
</dbReference>
<feature type="region of interest" description="Disordered" evidence="6">
    <location>
        <begin position="35"/>
        <end position="69"/>
    </location>
</feature>
<proteinExistence type="predicted"/>
<dbReference type="VEuPathDB" id="FungiDB:SDRG_01964"/>
<evidence type="ECO:0000256" key="3">
    <source>
        <dbReference type="ARBA" id="ARBA00022679"/>
    </source>
</evidence>
<dbReference type="InterPro" id="IPR038459">
    <property type="entry name" value="MT_TRM10-typ_sf"/>
</dbReference>
<name>T0QRY7_SAPDV</name>
<dbReference type="AlphaFoldDB" id="T0QRY7"/>